<evidence type="ECO:0000313" key="4">
    <source>
        <dbReference type="Proteomes" id="UP000019678"/>
    </source>
</evidence>
<feature type="compositionally biased region" description="Pro residues" evidence="1">
    <location>
        <begin position="530"/>
        <end position="546"/>
    </location>
</feature>
<gene>
    <name evidence="3" type="ORF">CAP_5154</name>
</gene>
<dbReference type="EMBL" id="ASRX01000041">
    <property type="protein sequence ID" value="EYF03890.1"/>
    <property type="molecule type" value="Genomic_DNA"/>
</dbReference>
<comment type="caution">
    <text evidence="3">The sequence shown here is derived from an EMBL/GenBank/DDBJ whole genome shotgun (WGS) entry which is preliminary data.</text>
</comment>
<feature type="compositionally biased region" description="Pro residues" evidence="1">
    <location>
        <begin position="491"/>
        <end position="515"/>
    </location>
</feature>
<feature type="domain" description="DUF2169" evidence="2">
    <location>
        <begin position="24"/>
        <end position="300"/>
    </location>
</feature>
<organism evidence="3 4">
    <name type="scientific">Chondromyces apiculatus DSM 436</name>
    <dbReference type="NCBI Taxonomy" id="1192034"/>
    <lineage>
        <taxon>Bacteria</taxon>
        <taxon>Pseudomonadati</taxon>
        <taxon>Myxococcota</taxon>
        <taxon>Polyangia</taxon>
        <taxon>Polyangiales</taxon>
        <taxon>Polyangiaceae</taxon>
        <taxon>Chondromyces</taxon>
    </lineage>
</organism>
<protein>
    <recommendedName>
        <fullName evidence="2">DUF2169 domain-containing protein</fullName>
    </recommendedName>
</protein>
<dbReference type="OrthoDB" id="5290767at2"/>
<name>A0A017T4Z2_9BACT</name>
<keyword evidence="4" id="KW-1185">Reference proteome</keyword>
<reference evidence="3 4" key="1">
    <citation type="submission" date="2013-05" db="EMBL/GenBank/DDBJ databases">
        <title>Genome assembly of Chondromyces apiculatus DSM 436.</title>
        <authorList>
            <person name="Sharma G."/>
            <person name="Khatri I."/>
            <person name="Kaur C."/>
            <person name="Mayilraj S."/>
            <person name="Subramanian S."/>
        </authorList>
    </citation>
    <scope>NUCLEOTIDE SEQUENCE [LARGE SCALE GENOMIC DNA]</scope>
    <source>
        <strain evidence="3 4">DSM 436</strain>
    </source>
</reference>
<dbReference type="InterPro" id="IPR018683">
    <property type="entry name" value="DUF2169"/>
</dbReference>
<evidence type="ECO:0000256" key="1">
    <source>
        <dbReference type="SAM" id="MobiDB-lite"/>
    </source>
</evidence>
<sequence length="932" mass="98384">MEAVSLSPLPVASLLWQSRPGTWVLTVVCKATFELQPMESRLAPEQEPIHVTDRHWSDDTSWSLYAPTDLVPYRPRADVLLVGHAFAARGARVRSLVARIIVGDLDKAIKVHADRTFGQDGVLQDGPRFSKMPLLWERAGGGPETSNPVGMPPTARDIYGKRPVPNLQPPGVNVAESDDLVDPIGFGPLDPTWPTRRQRLNNHAATWSQADWHHHPLPPDFDASFFNAAPRDQQVSGLRDNERIILDNLHPEHAHLVTSLPGVHPRAFVDRPGQGYQEVGLRPDQLWINTDRCLVTLTWRGQVSLQQRNEAGKVLVVMENAGQSISWQEVQRQAAHAGIPIEGATDDPLDDIEELDPGLPEDTLPPTGAMTGGTTRGMIDGHRTRDASFARQLSPSILPFKAPQGQAPATPSPAVPAPSQRLSAMPFLPAGASPGQQPAVQHASLAMQPPMPVTDGSMTMVPALTPAPGSALPPGMGMSLGGQLSSDAALSPPPAPVAPVAAVPPGPASAIPPAPRSSGGNKLSAGGSIAPPPPPPLRPATVAPPPSVAANVPPPAVVAAPPGALPPGMPAPSGAAAPPPVVAPPAAVTAPPAVTPPPSIASSPAVAPPPLIRTPVMGAASAGVGGGVLASSNAAAGSTPTLSREEPAPASTKTPAVQATARSSPVSRDVLDLIWFDQPSVARFRKITVWRELLKEMAKKPVDKQLDDPGPGGDAANIEDRRDVFELLSRAGAIDALGVREALSDAVRDHGKFAPPLRLLEGELTFPFDEVELLKTTVAVVSPLMGTDETLKAAVTAAQDAQKGADLRNAPAVAESLTTRIREVWNAGKRATPAGYLETQTDRVLAGERHYQRRRVFSGRFIRAILQPFGPDELLPTYLPDAISDALPLFAKIKVRLIAEIHLQIDPNEAHSAALRVLAIARSMPLFLKGKS</sequence>
<feature type="region of interest" description="Disordered" evidence="1">
    <location>
        <begin position="472"/>
        <end position="546"/>
    </location>
</feature>
<feature type="region of interest" description="Disordered" evidence="1">
    <location>
        <begin position="401"/>
        <end position="437"/>
    </location>
</feature>
<dbReference type="AlphaFoldDB" id="A0A017T4Z2"/>
<dbReference type="RefSeq" id="WP_044245222.1">
    <property type="nucleotide sequence ID" value="NZ_ASRX01000041.1"/>
</dbReference>
<evidence type="ECO:0000313" key="3">
    <source>
        <dbReference type="EMBL" id="EYF03890.1"/>
    </source>
</evidence>
<evidence type="ECO:0000259" key="2">
    <source>
        <dbReference type="Pfam" id="PF09937"/>
    </source>
</evidence>
<dbReference type="eggNOG" id="COG5351">
    <property type="taxonomic scope" value="Bacteria"/>
</dbReference>
<dbReference type="Pfam" id="PF09937">
    <property type="entry name" value="DUF2169"/>
    <property type="match status" value="1"/>
</dbReference>
<dbReference type="STRING" id="1192034.CAP_5154"/>
<dbReference type="Proteomes" id="UP000019678">
    <property type="component" value="Unassembled WGS sequence"/>
</dbReference>
<feature type="compositionally biased region" description="Polar residues" evidence="1">
    <location>
        <begin position="651"/>
        <end position="663"/>
    </location>
</feature>
<accession>A0A017T4Z2</accession>
<feature type="compositionally biased region" description="Low complexity" evidence="1">
    <location>
        <begin position="472"/>
        <end position="490"/>
    </location>
</feature>
<feature type="region of interest" description="Disordered" evidence="1">
    <location>
        <begin position="633"/>
        <end position="663"/>
    </location>
</feature>
<proteinExistence type="predicted"/>